<sequence length="237" mass="25507">MSTMMSDTSTKLVTTAIANHARFKDVAAELERRTPDADAASALVEAYRAEEAPPWLAAHLLGCIGHELGYATVREILLNAPGMLAESYAGPALAKILGERALPDLCALLRDAPKQISREGAAYGLKRLGPPSAEAALLEAATTGRIRWQTAASLLADIPIAPRRLCGLLRSGEVVQLRLATEIVWVALRHARSGQNTWIYDVAAELEPMIRDVLANPALSMAPRKRTGLEAWVSRGL</sequence>
<evidence type="ECO:0008006" key="3">
    <source>
        <dbReference type="Google" id="ProtNLM"/>
    </source>
</evidence>
<dbReference type="Proteomes" id="UP001151081">
    <property type="component" value="Unassembled WGS sequence"/>
</dbReference>
<dbReference type="AlphaFoldDB" id="A0A9X3WZI0"/>
<dbReference type="EMBL" id="JAGTJJ010000001">
    <property type="protein sequence ID" value="MDC3979815.1"/>
    <property type="molecule type" value="Genomic_DNA"/>
</dbReference>
<proteinExistence type="predicted"/>
<accession>A0A9X3WZI0</accession>
<dbReference type="Gene3D" id="1.25.10.10">
    <property type="entry name" value="Leucine-rich Repeat Variant"/>
    <property type="match status" value="1"/>
</dbReference>
<keyword evidence="2" id="KW-1185">Reference proteome</keyword>
<reference evidence="1 2" key="1">
    <citation type="submission" date="2021-04" db="EMBL/GenBank/DDBJ databases">
        <title>Genome analysis of Polyangium sp.</title>
        <authorList>
            <person name="Li Y."/>
            <person name="Wang J."/>
        </authorList>
    </citation>
    <scope>NUCLEOTIDE SEQUENCE [LARGE SCALE GENOMIC DNA]</scope>
    <source>
        <strain evidence="1 2">SDU14</strain>
    </source>
</reference>
<name>A0A9X3WZI0_9BACT</name>
<protein>
    <recommendedName>
        <fullName evidence="3">HEAT repeat domain-containing protein</fullName>
    </recommendedName>
</protein>
<dbReference type="RefSeq" id="WP_272458193.1">
    <property type="nucleotide sequence ID" value="NZ_JAGTJJ010000001.1"/>
</dbReference>
<gene>
    <name evidence="1" type="ORF">KEG57_04840</name>
</gene>
<organism evidence="1 2">
    <name type="scientific">Polyangium jinanense</name>
    <dbReference type="NCBI Taxonomy" id="2829994"/>
    <lineage>
        <taxon>Bacteria</taxon>
        <taxon>Pseudomonadati</taxon>
        <taxon>Myxococcota</taxon>
        <taxon>Polyangia</taxon>
        <taxon>Polyangiales</taxon>
        <taxon>Polyangiaceae</taxon>
        <taxon>Polyangium</taxon>
    </lineage>
</organism>
<evidence type="ECO:0000313" key="2">
    <source>
        <dbReference type="Proteomes" id="UP001151081"/>
    </source>
</evidence>
<dbReference type="InterPro" id="IPR011989">
    <property type="entry name" value="ARM-like"/>
</dbReference>
<comment type="caution">
    <text evidence="1">The sequence shown here is derived from an EMBL/GenBank/DDBJ whole genome shotgun (WGS) entry which is preliminary data.</text>
</comment>
<evidence type="ECO:0000313" key="1">
    <source>
        <dbReference type="EMBL" id="MDC3979815.1"/>
    </source>
</evidence>